<gene>
    <name evidence="2" type="ORF">XCR1_3050001</name>
</gene>
<protein>
    <recommendedName>
        <fullName evidence="1">LHH domain-containing protein</fullName>
    </recommendedName>
</protein>
<dbReference type="AlphaFoldDB" id="W1JA24"/>
<dbReference type="EMBL" id="CBXE010000230">
    <property type="protein sequence ID" value="CDL86345.1"/>
    <property type="molecule type" value="Genomic_DNA"/>
</dbReference>
<dbReference type="InterPro" id="IPR026834">
    <property type="entry name" value="LHH"/>
</dbReference>
<feature type="domain" description="LHH" evidence="1">
    <location>
        <begin position="168"/>
        <end position="245"/>
    </location>
</feature>
<evidence type="ECO:0000259" key="1">
    <source>
        <dbReference type="Pfam" id="PF14411"/>
    </source>
</evidence>
<name>W1JA24_9GAMM</name>
<dbReference type="Proteomes" id="UP000019197">
    <property type="component" value="Unassembled WGS sequence"/>
</dbReference>
<organism evidence="2 3">
    <name type="scientific">Xenorhabdus cabanillasii JM26</name>
    <dbReference type="NCBI Taxonomy" id="1427517"/>
    <lineage>
        <taxon>Bacteria</taxon>
        <taxon>Pseudomonadati</taxon>
        <taxon>Pseudomonadota</taxon>
        <taxon>Gammaproteobacteria</taxon>
        <taxon>Enterobacterales</taxon>
        <taxon>Morganellaceae</taxon>
        <taxon>Xenorhabdus</taxon>
    </lineage>
</organism>
<dbReference type="Pfam" id="PF14411">
    <property type="entry name" value="LHH"/>
    <property type="match status" value="1"/>
</dbReference>
<accession>W1JA24</accession>
<comment type="caution">
    <text evidence="2">The sequence shown here is derived from an EMBL/GenBank/DDBJ whole genome shotgun (WGS) entry which is preliminary data.</text>
</comment>
<proteinExistence type="predicted"/>
<sequence>MDFCGTNPEQCAQRYGYLVDQWEVFERTIKNMDRDGMLPVEFKNYLSAVNTLGQAATGKVGELGWTKRFEAMGMNKETAAAMAMTLPVIVEGSKGPKSSLKASQDNVGKVTAEQATKPSTIVQADVARYFGQERKYWSAEAISFKGNKVYQRNDLFDPKRIDSKSGKTNVELMKIGRAPIGNDGKPVNLHHMLQKQDGPIAEVTQSFHKDNHKVIHINDNSIPSGINRSEFDKWRSDYWKQRANDFK</sequence>
<evidence type="ECO:0000313" key="3">
    <source>
        <dbReference type="Proteomes" id="UP000019197"/>
    </source>
</evidence>
<reference evidence="2 3" key="1">
    <citation type="submission" date="2013-11" db="EMBL/GenBank/DDBJ databases">
        <title>Draft genome sequence and annotation of the entomopathogenic bacterium, Xenorhabdus cabanillasi strain JM26.</title>
        <authorList>
            <person name="Gualtieri M."/>
            <person name="Ogier J.C."/>
            <person name="Pages S."/>
            <person name="Givaudan A."/>
            <person name="Gaudriault S."/>
        </authorList>
    </citation>
    <scope>NUCLEOTIDE SEQUENCE [LARGE SCALE GENOMIC DNA]</scope>
    <source>
        <strain evidence="2 3">JM26</strain>
    </source>
</reference>
<evidence type="ECO:0000313" key="2">
    <source>
        <dbReference type="EMBL" id="CDL86345.1"/>
    </source>
</evidence>